<reference evidence="1 2" key="2">
    <citation type="submission" date="2017-04" db="EMBL/GenBank/DDBJ databases">
        <title>CpG methylation of centromeres and impact of large insertions on vertebrate speciation.</title>
        <authorList>
            <person name="Ichikawa K."/>
            <person name="Yoshimura J."/>
            <person name="Morishita S."/>
        </authorList>
    </citation>
    <scope>NUCLEOTIDE SEQUENCE</scope>
    <source>
        <strain evidence="1 2">HNI</strain>
    </source>
</reference>
<reference evidence="1" key="4">
    <citation type="submission" date="2025-09" db="UniProtKB">
        <authorList>
            <consortium name="Ensembl"/>
        </authorList>
    </citation>
    <scope>IDENTIFICATION</scope>
    <source>
        <strain evidence="1">HNI</strain>
    </source>
</reference>
<reference key="1">
    <citation type="journal article" date="2007" name="Nature">
        <title>The medaka draft genome and insights into vertebrate genome evolution.</title>
        <authorList>
            <person name="Kasahara M."/>
            <person name="Naruse K."/>
            <person name="Sasaki S."/>
            <person name="Nakatani Y."/>
            <person name="Qu W."/>
            <person name="Ahsan B."/>
            <person name="Yamada T."/>
            <person name="Nagayasu Y."/>
            <person name="Doi K."/>
            <person name="Kasai Y."/>
            <person name="Jindo T."/>
            <person name="Kobayashi D."/>
            <person name="Shimada A."/>
            <person name="Toyoda A."/>
            <person name="Kuroki Y."/>
            <person name="Fujiyama A."/>
            <person name="Sasaki T."/>
            <person name="Shimizu A."/>
            <person name="Asakawa S."/>
            <person name="Shimizu N."/>
            <person name="Hashimoto S."/>
            <person name="Yang J."/>
            <person name="Lee Y."/>
            <person name="Matsushima K."/>
            <person name="Sugano S."/>
            <person name="Sakaizumi M."/>
            <person name="Narita T."/>
            <person name="Ohishi K."/>
            <person name="Haga S."/>
            <person name="Ohta F."/>
            <person name="Nomoto H."/>
            <person name="Nogata K."/>
            <person name="Morishita T."/>
            <person name="Endo T."/>
            <person name="Shin-I T."/>
            <person name="Takeda H."/>
            <person name="Morishita S."/>
            <person name="Kohara Y."/>
        </authorList>
    </citation>
    <scope>NUCLEOTIDE SEQUENCE [LARGE SCALE GENOMIC DNA]</scope>
    <source>
        <strain>Hd-rR</strain>
    </source>
</reference>
<sequence length="76" mass="8590">YLSEWSCDRKSLDLFQQKVHTTDLCEHLMLKCLCVCVCARACVAAELCSSVLSSVMVTWRHFPSYRVVQGLLTSSC</sequence>
<protein>
    <submittedName>
        <fullName evidence="1">Uncharacterized protein</fullName>
    </submittedName>
</protein>
<accession>A0A3P9LJL4</accession>
<name>A0A3P9LJL4_ORYLA</name>
<dbReference type="Proteomes" id="UP000265180">
    <property type="component" value="Chromosome 6"/>
</dbReference>
<dbReference type="AlphaFoldDB" id="A0A3P9LJL4"/>
<dbReference type="Ensembl" id="ENSORLT00020035772.1">
    <property type="protein sequence ID" value="ENSORLP00020020787.1"/>
    <property type="gene ID" value="ENSORLG00020021780.1"/>
</dbReference>
<proteinExistence type="predicted"/>
<reference evidence="1" key="3">
    <citation type="submission" date="2025-08" db="UniProtKB">
        <authorList>
            <consortium name="Ensembl"/>
        </authorList>
    </citation>
    <scope>IDENTIFICATION</scope>
    <source>
        <strain evidence="1">HNI</strain>
    </source>
</reference>
<organism evidence="1 2">
    <name type="scientific">Oryzias latipes</name>
    <name type="common">Japanese rice fish</name>
    <name type="synonym">Japanese killifish</name>
    <dbReference type="NCBI Taxonomy" id="8090"/>
    <lineage>
        <taxon>Eukaryota</taxon>
        <taxon>Metazoa</taxon>
        <taxon>Chordata</taxon>
        <taxon>Craniata</taxon>
        <taxon>Vertebrata</taxon>
        <taxon>Euteleostomi</taxon>
        <taxon>Actinopterygii</taxon>
        <taxon>Neopterygii</taxon>
        <taxon>Teleostei</taxon>
        <taxon>Neoteleostei</taxon>
        <taxon>Acanthomorphata</taxon>
        <taxon>Ovalentaria</taxon>
        <taxon>Atherinomorphae</taxon>
        <taxon>Beloniformes</taxon>
        <taxon>Adrianichthyidae</taxon>
        <taxon>Oryziinae</taxon>
        <taxon>Oryzias</taxon>
    </lineage>
</organism>
<evidence type="ECO:0000313" key="2">
    <source>
        <dbReference type="Proteomes" id="UP000265180"/>
    </source>
</evidence>
<evidence type="ECO:0000313" key="1">
    <source>
        <dbReference type="Ensembl" id="ENSORLP00020020787.1"/>
    </source>
</evidence>